<proteinExistence type="predicted"/>
<keyword evidence="4" id="KW-1185">Reference proteome</keyword>
<dbReference type="InterPro" id="IPR013491">
    <property type="entry name" value="Tape_meas_N"/>
</dbReference>
<gene>
    <name evidence="3" type="ORF">G1C98_1020</name>
</gene>
<feature type="transmembrane region" description="Helical" evidence="1">
    <location>
        <begin position="654"/>
        <end position="677"/>
    </location>
</feature>
<dbReference type="NCBIfam" id="TIGR02675">
    <property type="entry name" value="tape_meas_nterm"/>
    <property type="match status" value="1"/>
</dbReference>
<protein>
    <submittedName>
        <fullName evidence="3">Tape measure domain-containing protein</fullName>
    </submittedName>
</protein>
<sequence length="1024" mass="104347">MAIEIATAYVQIVPSMKGVGTAIVDAFAGAAGKAGSQAGNTAGETMRGGLAAKTGAIMGAVSTITSKVGNVIGSSLSSAISRADQMNNFPKVMRNLGYSSEDAAASIKKISQSLDGLPTTSSAMTGMVQQLAPLTSSLDEATNISLAFNNAMLAGGASTMEQENALEQYTQMLSAGKVDMQAWRSIQAAMPGQLNQLAQALLGAGKNGNDLYDAMKDGTVSFDQFNKAVVKLNSDGFGQYASFAQQAKDATQGIGTAMENVKNRVAKAVQKVIEAIGTEQIAGAINSFSSQFGRIGDIAADATTAAKNSIADLWNKIGQTDAINGLKTRWAGLVATFRNIDWSGLLPGKDIEGLQWTVASVTADIIDRIGDLLGIAGRCASGIAELARGFTQTAAIASFTDLIGSVADLIRDLWSAIGDVIGRMTGLAGAAGSATTFGQAIGNAFRTAIDAIRPVINLLDDLANWCGQHSGAVATALSAIGGAFAAFKTAQAVTAAVAHLKDLGAAASLASEAMKGGKGAFAAISESISALGTDAGGITSAIGGLAGRLAGLQASAVKAGGGIKGLSAALGLGPWGLVAAGIAAVVAGLVWFFTQTKTGQQLWASFTSFLSSAWQSAVSTVVSIGQTIASFFTSTLPSAIQSVGQWFQQLPGSIASWLAGAASAVAAWAVSLGQSALQAGQQFITNLANAIMNLPETIAYWLGYTVTTIVLYAAAFGAQALQMGSQFVQNVGSFLTQLPGNIASWLASALAAIGAWAIQTAMQAMQAGSQFLANLGNFLSQLPGRVQAWVAGALAAVAGWAIQMAARGLQAGSQFVQNTGTFLSQLPARVGTWLLSTIARAASFASQMGSKAVQASTQFASNLVNGLTSLPGRMLSIGANIVDGIVNGIQSKIGSVASSLLSGVNNAIDAVKSKLGINSPSRLMRDEVGVMIGRGLALGIDDSAAVVDRSMDSLVSSMSLDGTDWSKTGRLNVTGVAGGTTEGDIRELIAAVESLHDDLGPIIARYAPTISDRDFARKVRNAIA</sequence>
<accession>A0A7Y0ETS1</accession>
<feature type="transmembrane region" description="Helical" evidence="1">
    <location>
        <begin position="742"/>
        <end position="765"/>
    </location>
</feature>
<feature type="transmembrane region" description="Helical" evidence="1">
    <location>
        <begin position="572"/>
        <end position="593"/>
    </location>
</feature>
<feature type="domain" description="Tape measure protein N-terminal" evidence="2">
    <location>
        <begin position="78"/>
        <end position="272"/>
    </location>
</feature>
<organism evidence="3 4">
    <name type="scientific">Bifidobacterium erythrocebi</name>
    <dbReference type="NCBI Taxonomy" id="2675325"/>
    <lineage>
        <taxon>Bacteria</taxon>
        <taxon>Bacillati</taxon>
        <taxon>Actinomycetota</taxon>
        <taxon>Actinomycetes</taxon>
        <taxon>Bifidobacteriales</taxon>
        <taxon>Bifidobacteriaceae</taxon>
        <taxon>Bifidobacterium</taxon>
    </lineage>
</organism>
<evidence type="ECO:0000313" key="3">
    <source>
        <dbReference type="EMBL" id="NMM96284.1"/>
    </source>
</evidence>
<name>A0A7Y0ETS1_9BIFI</name>
<evidence type="ECO:0000259" key="2">
    <source>
        <dbReference type="Pfam" id="PF20155"/>
    </source>
</evidence>
<reference evidence="3 4" key="1">
    <citation type="submission" date="2020-02" db="EMBL/GenBank/DDBJ databases">
        <title>Characterization of phylogenetic diversity of novel bifidobacterial species isolated in Czech ZOOs.</title>
        <authorList>
            <person name="Lugli G.A."/>
            <person name="Vera N.B."/>
            <person name="Ventura M."/>
        </authorList>
    </citation>
    <scope>NUCLEOTIDE SEQUENCE [LARGE SCALE GENOMIC DNA]</scope>
    <source>
        <strain evidence="3 4">DSM 109960</strain>
    </source>
</reference>
<keyword evidence="1" id="KW-0812">Transmembrane</keyword>
<feature type="transmembrane region" description="Helical" evidence="1">
    <location>
        <begin position="613"/>
        <end position="634"/>
    </location>
</feature>
<dbReference type="Proteomes" id="UP000529710">
    <property type="component" value="Unassembled WGS sequence"/>
</dbReference>
<keyword evidence="1" id="KW-0472">Membrane</keyword>
<keyword evidence="1" id="KW-1133">Transmembrane helix</keyword>
<dbReference type="RefSeq" id="WP_169079910.1">
    <property type="nucleotide sequence ID" value="NZ_JAAIIF010000008.1"/>
</dbReference>
<dbReference type="AlphaFoldDB" id="A0A7Y0ETS1"/>
<evidence type="ECO:0000313" key="4">
    <source>
        <dbReference type="Proteomes" id="UP000529710"/>
    </source>
</evidence>
<feature type="transmembrane region" description="Helical" evidence="1">
    <location>
        <begin position="698"/>
        <end position="722"/>
    </location>
</feature>
<dbReference type="Pfam" id="PF20155">
    <property type="entry name" value="TMP_3"/>
    <property type="match status" value="1"/>
</dbReference>
<comment type="caution">
    <text evidence="3">The sequence shown here is derived from an EMBL/GenBank/DDBJ whole genome shotgun (WGS) entry which is preliminary data.</text>
</comment>
<dbReference type="EMBL" id="JAAIIF010000008">
    <property type="protein sequence ID" value="NMM96284.1"/>
    <property type="molecule type" value="Genomic_DNA"/>
</dbReference>
<evidence type="ECO:0000256" key="1">
    <source>
        <dbReference type="SAM" id="Phobius"/>
    </source>
</evidence>